<keyword evidence="2" id="KW-1185">Reference proteome</keyword>
<reference evidence="1 2" key="1">
    <citation type="submission" date="2019-02" db="EMBL/GenBank/DDBJ databases">
        <title>Genome sequence of the sea-ice species Brumimicrobium glaciale.</title>
        <authorList>
            <person name="Bowman J.P."/>
        </authorList>
    </citation>
    <scope>NUCLEOTIDE SEQUENCE [LARGE SCALE GENOMIC DNA]</scope>
    <source>
        <strain evidence="1 2">IC156</strain>
    </source>
</reference>
<name>A0A4Q4KPJ7_9FLAO</name>
<evidence type="ECO:0000313" key="1">
    <source>
        <dbReference type="EMBL" id="RYM34950.1"/>
    </source>
</evidence>
<proteinExistence type="predicted"/>
<accession>A0A4Q4KPJ7</accession>
<evidence type="ECO:0000313" key="2">
    <source>
        <dbReference type="Proteomes" id="UP000293952"/>
    </source>
</evidence>
<dbReference type="InterPro" id="IPR026350">
    <property type="entry name" value="GxxExxY"/>
</dbReference>
<dbReference type="OrthoDB" id="1119698at2"/>
<dbReference type="Pfam" id="PF13366">
    <property type="entry name" value="PDDEXK_3"/>
    <property type="match status" value="1"/>
</dbReference>
<dbReference type="RefSeq" id="WP_130092958.1">
    <property type="nucleotide sequence ID" value="NZ_SETE01000002.1"/>
</dbReference>
<organism evidence="1 2">
    <name type="scientific">Brumimicrobium glaciale</name>
    <dbReference type="NCBI Taxonomy" id="200475"/>
    <lineage>
        <taxon>Bacteria</taxon>
        <taxon>Pseudomonadati</taxon>
        <taxon>Bacteroidota</taxon>
        <taxon>Flavobacteriia</taxon>
        <taxon>Flavobacteriales</taxon>
        <taxon>Crocinitomicaceae</taxon>
        <taxon>Brumimicrobium</taxon>
    </lineage>
</organism>
<gene>
    <name evidence="1" type="ORF">ERX46_06140</name>
</gene>
<dbReference type="EMBL" id="SETE01000002">
    <property type="protein sequence ID" value="RYM34950.1"/>
    <property type="molecule type" value="Genomic_DNA"/>
</dbReference>
<sequence>MKENEISSVIIGCAIEVHNKLGPGLLESAYQKCLIYELEKIGFLVEQELKMPIVYKDLTLNHGYRIDLLVEKKIVIELKSVDAIIDIHEAQLMTYLKLGNYKLGLILNFKTKLLKHGIRRMVNGL</sequence>
<dbReference type="Proteomes" id="UP000293952">
    <property type="component" value="Unassembled WGS sequence"/>
</dbReference>
<dbReference type="Gene3D" id="3.90.320.10">
    <property type="match status" value="1"/>
</dbReference>
<protein>
    <submittedName>
        <fullName evidence="1">GxxExxY protein</fullName>
    </submittedName>
</protein>
<dbReference type="NCBIfam" id="TIGR04256">
    <property type="entry name" value="GxxExxY"/>
    <property type="match status" value="1"/>
</dbReference>
<comment type="caution">
    <text evidence="1">The sequence shown here is derived from an EMBL/GenBank/DDBJ whole genome shotgun (WGS) entry which is preliminary data.</text>
</comment>
<dbReference type="AlphaFoldDB" id="A0A4Q4KPJ7"/>
<dbReference type="InterPro" id="IPR011604">
    <property type="entry name" value="PDDEXK-like_dom_sf"/>
</dbReference>